<name>A0A6J4LTH8_9ACTN</name>
<protein>
    <submittedName>
        <fullName evidence="1">Uncharacterized protein</fullName>
    </submittedName>
</protein>
<dbReference type="AlphaFoldDB" id="A0A6J4LTH8"/>
<sequence>MGAAALAVTGVATAPATAGPGGGEQEANAAGATCQVLRYETSQGRYRAGYDNQGTAYVAIEPPFGYGTGDNYGVGFEWEAPYENRNWFTFRLGGLTAGSVTKAELVIQNYTGGYGPGGSYRLRQVTTAPGALNKHTAPADDVYDDLGDGPVYGSAWVTQASMSSQAVTRVPLNAKGVAAVNAAAGRAFSLGGDLSHPDPDVLSSLLWSNSSGAGVQRLVVTSCS</sequence>
<evidence type="ECO:0000313" key="1">
    <source>
        <dbReference type="EMBL" id="CAA9341357.1"/>
    </source>
</evidence>
<reference evidence="1" key="1">
    <citation type="submission" date="2020-02" db="EMBL/GenBank/DDBJ databases">
        <authorList>
            <person name="Meier V. D."/>
        </authorList>
    </citation>
    <scope>NUCLEOTIDE SEQUENCE</scope>
    <source>
        <strain evidence="1">AVDCRST_MAG34</strain>
    </source>
</reference>
<organism evidence="1">
    <name type="scientific">uncultured Nocardioidaceae bacterium</name>
    <dbReference type="NCBI Taxonomy" id="253824"/>
    <lineage>
        <taxon>Bacteria</taxon>
        <taxon>Bacillati</taxon>
        <taxon>Actinomycetota</taxon>
        <taxon>Actinomycetes</taxon>
        <taxon>Propionibacteriales</taxon>
        <taxon>Nocardioidaceae</taxon>
        <taxon>environmental samples</taxon>
    </lineage>
</organism>
<accession>A0A6J4LTH8</accession>
<dbReference type="EMBL" id="CADCUI010000020">
    <property type="protein sequence ID" value="CAA9341357.1"/>
    <property type="molecule type" value="Genomic_DNA"/>
</dbReference>
<proteinExistence type="predicted"/>
<gene>
    <name evidence="1" type="ORF">AVDCRST_MAG34-956</name>
</gene>